<name>A0A7R8VTV8_TIMDO</name>
<evidence type="ECO:0000256" key="1">
    <source>
        <dbReference type="SAM" id="MobiDB-lite"/>
    </source>
</evidence>
<organism evidence="2">
    <name type="scientific">Timema douglasi</name>
    <name type="common">Walking stick</name>
    <dbReference type="NCBI Taxonomy" id="61478"/>
    <lineage>
        <taxon>Eukaryota</taxon>
        <taxon>Metazoa</taxon>
        <taxon>Ecdysozoa</taxon>
        <taxon>Arthropoda</taxon>
        <taxon>Hexapoda</taxon>
        <taxon>Insecta</taxon>
        <taxon>Pterygota</taxon>
        <taxon>Neoptera</taxon>
        <taxon>Polyneoptera</taxon>
        <taxon>Phasmatodea</taxon>
        <taxon>Timematodea</taxon>
        <taxon>Timematoidea</taxon>
        <taxon>Timematidae</taxon>
        <taxon>Timema</taxon>
    </lineage>
</organism>
<dbReference type="EMBL" id="OA573152">
    <property type="protein sequence ID" value="CAD7204783.1"/>
    <property type="molecule type" value="Genomic_DNA"/>
</dbReference>
<accession>A0A7R8VTV8</accession>
<dbReference type="AlphaFoldDB" id="A0A7R8VTV8"/>
<gene>
    <name evidence="2" type="ORF">TDIB3V08_LOCUS10940</name>
</gene>
<evidence type="ECO:0000313" key="2">
    <source>
        <dbReference type="EMBL" id="CAD7204783.1"/>
    </source>
</evidence>
<proteinExistence type="predicted"/>
<reference evidence="2" key="1">
    <citation type="submission" date="2020-11" db="EMBL/GenBank/DDBJ databases">
        <authorList>
            <person name="Tran Van P."/>
        </authorList>
    </citation>
    <scope>NUCLEOTIDE SEQUENCE</scope>
</reference>
<sequence length="341" mass="37109">MDIPPVVVIFFENDRVPLVRSLPLPEESSKTIDLYYRIESFTESLQWIIIVTQGELSHTTRRGGHDSSDSTPRSPAHVDEGVHYAVPYPAVGMARSVAQVDVIGEADDIGRRFTSKLNTLLTNKERTGYAVPHRRGRIASLGADSCGHLPPEIKCSGASGLCFHGNHCRDGRNGDFTISRQRLVVTDRREYETRPPAGSVARSAVLLTRVGLAVSGDITARGLLSLARLAGDKTIAWQVELEEVNPHLRGGRVENNLGKTTTPVHPTETRTSISPSSAVELNTTSALSNYATEKSAVSCQSAPKKPWGYCIYLNVDCQKSAVICQSAPKKPWGYCSDIGTI</sequence>
<feature type="region of interest" description="Disordered" evidence="1">
    <location>
        <begin position="250"/>
        <end position="275"/>
    </location>
</feature>
<feature type="compositionally biased region" description="Low complexity" evidence="1">
    <location>
        <begin position="260"/>
        <end position="271"/>
    </location>
</feature>
<feature type="region of interest" description="Disordered" evidence="1">
    <location>
        <begin position="58"/>
        <end position="78"/>
    </location>
</feature>
<protein>
    <submittedName>
        <fullName evidence="2">Uncharacterized protein</fullName>
    </submittedName>
</protein>